<sequence length="441" mass="47813">MTFTPSKAHDGWAPVLKAILPSLHDYGHPEPQVVFTDNVRADKDKLLSIFPSLSAGVTPIAPAARLESLTFPSDWEVIHLTNTHQVNLHFNIIMSHHSAVSPVTVGFGMQWPINISTGKSGQVALLAFTYEKAVYLIQACVDSSPDQTIHFLRDGSICFPHALTTFLQSPVYVKVGVNIAANFKHLQADCVEAIHGTPFSGHRDLGLLAQSCHAAPRGSTSLPVLCSLILRHQLTTDPQLCVSASWDDVALGRDFVDHAALEVFAVWSVYTVLQNMGSPQPVNSLTPGGTKVTMFAPDGREIAHGVIALDRPATFHGINVTQTRVLMVVQQVLVPAYLISGMLTPSHEPTPLSAFGEDHPPALDWAQLSATSEAADSVSEPGNSVEGRFALWEGMEDSEDNDSEEQLTSQSERDPVAYEAICNLVLAITRFDPDSMTVLWS</sequence>
<dbReference type="GO" id="GO:0003676">
    <property type="term" value="F:nucleic acid binding"/>
    <property type="evidence" value="ECO:0007669"/>
    <property type="project" value="InterPro"/>
</dbReference>
<name>A0A0C3D1A9_9AGAM</name>
<dbReference type="OrthoDB" id="3038406at2759"/>
<evidence type="ECO:0000313" key="1">
    <source>
        <dbReference type="EMBL" id="KIM50189.1"/>
    </source>
</evidence>
<dbReference type="EMBL" id="KN822625">
    <property type="protein sequence ID" value="KIM50189.1"/>
    <property type="molecule type" value="Genomic_DNA"/>
</dbReference>
<dbReference type="InParanoid" id="A0A0C3D1A9"/>
<organism evidence="1 2">
    <name type="scientific">Scleroderma citrinum Foug A</name>
    <dbReference type="NCBI Taxonomy" id="1036808"/>
    <lineage>
        <taxon>Eukaryota</taxon>
        <taxon>Fungi</taxon>
        <taxon>Dikarya</taxon>
        <taxon>Basidiomycota</taxon>
        <taxon>Agaricomycotina</taxon>
        <taxon>Agaricomycetes</taxon>
        <taxon>Agaricomycetidae</taxon>
        <taxon>Boletales</taxon>
        <taxon>Sclerodermatineae</taxon>
        <taxon>Sclerodermataceae</taxon>
        <taxon>Scleroderma</taxon>
    </lineage>
</organism>
<gene>
    <name evidence="1" type="ORF">SCLCIDRAFT_1184980</name>
</gene>
<reference evidence="1 2" key="1">
    <citation type="submission" date="2014-04" db="EMBL/GenBank/DDBJ databases">
        <authorList>
            <consortium name="DOE Joint Genome Institute"/>
            <person name="Kuo A."/>
            <person name="Kohler A."/>
            <person name="Nagy L.G."/>
            <person name="Floudas D."/>
            <person name="Copeland A."/>
            <person name="Barry K.W."/>
            <person name="Cichocki N."/>
            <person name="Veneault-Fourrey C."/>
            <person name="LaButti K."/>
            <person name="Lindquist E.A."/>
            <person name="Lipzen A."/>
            <person name="Lundell T."/>
            <person name="Morin E."/>
            <person name="Murat C."/>
            <person name="Sun H."/>
            <person name="Tunlid A."/>
            <person name="Henrissat B."/>
            <person name="Grigoriev I.V."/>
            <person name="Hibbett D.S."/>
            <person name="Martin F."/>
            <person name="Nordberg H.P."/>
            <person name="Cantor M.N."/>
            <person name="Hua S.X."/>
        </authorList>
    </citation>
    <scope>NUCLEOTIDE SEQUENCE [LARGE SCALE GENOMIC DNA]</scope>
    <source>
        <strain evidence="1 2">Foug A</strain>
    </source>
</reference>
<accession>A0A0C3D1A9</accession>
<keyword evidence="2" id="KW-1185">Reference proteome</keyword>
<protein>
    <submittedName>
        <fullName evidence="1">Uncharacterized protein</fullName>
    </submittedName>
</protein>
<dbReference type="Proteomes" id="UP000053989">
    <property type="component" value="Unassembled WGS sequence"/>
</dbReference>
<dbReference type="HOGENOM" id="CLU_621360_0_0_1"/>
<dbReference type="AlphaFoldDB" id="A0A0C3D1A9"/>
<dbReference type="SUPFAM" id="SSF53098">
    <property type="entry name" value="Ribonuclease H-like"/>
    <property type="match status" value="1"/>
</dbReference>
<dbReference type="Gene3D" id="3.30.420.10">
    <property type="entry name" value="Ribonuclease H-like superfamily/Ribonuclease H"/>
    <property type="match status" value="1"/>
</dbReference>
<dbReference type="InterPro" id="IPR036397">
    <property type="entry name" value="RNaseH_sf"/>
</dbReference>
<proteinExistence type="predicted"/>
<evidence type="ECO:0000313" key="2">
    <source>
        <dbReference type="Proteomes" id="UP000053989"/>
    </source>
</evidence>
<reference evidence="2" key="2">
    <citation type="submission" date="2015-01" db="EMBL/GenBank/DDBJ databases">
        <title>Evolutionary Origins and Diversification of the Mycorrhizal Mutualists.</title>
        <authorList>
            <consortium name="DOE Joint Genome Institute"/>
            <consortium name="Mycorrhizal Genomics Consortium"/>
            <person name="Kohler A."/>
            <person name="Kuo A."/>
            <person name="Nagy L.G."/>
            <person name="Floudas D."/>
            <person name="Copeland A."/>
            <person name="Barry K.W."/>
            <person name="Cichocki N."/>
            <person name="Veneault-Fourrey C."/>
            <person name="LaButti K."/>
            <person name="Lindquist E.A."/>
            <person name="Lipzen A."/>
            <person name="Lundell T."/>
            <person name="Morin E."/>
            <person name="Murat C."/>
            <person name="Riley R."/>
            <person name="Ohm R."/>
            <person name="Sun H."/>
            <person name="Tunlid A."/>
            <person name="Henrissat B."/>
            <person name="Grigoriev I.V."/>
            <person name="Hibbett D.S."/>
            <person name="Martin F."/>
        </authorList>
    </citation>
    <scope>NUCLEOTIDE SEQUENCE [LARGE SCALE GENOMIC DNA]</scope>
    <source>
        <strain evidence="2">Foug A</strain>
    </source>
</reference>
<dbReference type="InterPro" id="IPR012337">
    <property type="entry name" value="RNaseH-like_sf"/>
</dbReference>